<evidence type="ECO:0000313" key="3">
    <source>
        <dbReference type="EMBL" id="CAB4278762.1"/>
    </source>
</evidence>
<reference evidence="3 4" key="1">
    <citation type="submission" date="2020-05" db="EMBL/GenBank/DDBJ databases">
        <authorList>
            <person name="Campoy J."/>
            <person name="Schneeberger K."/>
            <person name="Spophaly S."/>
        </authorList>
    </citation>
    <scope>NUCLEOTIDE SEQUENCE [LARGE SCALE GENOMIC DNA]</scope>
    <source>
        <strain evidence="3">PruArmRojPasFocal</strain>
    </source>
</reference>
<proteinExistence type="predicted"/>
<dbReference type="GO" id="GO:0006298">
    <property type="term" value="P:mismatch repair"/>
    <property type="evidence" value="ECO:0007669"/>
    <property type="project" value="InterPro"/>
</dbReference>
<dbReference type="Gene3D" id="3.40.1170.10">
    <property type="entry name" value="DNA repair protein MutS, domain I"/>
    <property type="match status" value="1"/>
</dbReference>
<feature type="domain" description="DNA mismatch repair protein MutS-like N-terminal" evidence="2">
    <location>
        <begin position="46"/>
        <end position="127"/>
    </location>
</feature>
<evidence type="ECO:0000313" key="4">
    <source>
        <dbReference type="Proteomes" id="UP000507222"/>
    </source>
</evidence>
<dbReference type="Pfam" id="PF01624">
    <property type="entry name" value="MutS_I"/>
    <property type="match status" value="1"/>
</dbReference>
<dbReference type="InterPro" id="IPR007695">
    <property type="entry name" value="DNA_mismatch_repair_MutS-lik_N"/>
</dbReference>
<feature type="region of interest" description="Disordered" evidence="1">
    <location>
        <begin position="1"/>
        <end position="45"/>
    </location>
</feature>
<dbReference type="Proteomes" id="UP000507222">
    <property type="component" value="Unassembled WGS sequence"/>
</dbReference>
<gene>
    <name evidence="3" type="ORF">CURHAP_LOCUS30528</name>
</gene>
<accession>A0A6J5URV8</accession>
<evidence type="ECO:0000256" key="1">
    <source>
        <dbReference type="SAM" id="MobiDB-lite"/>
    </source>
</evidence>
<dbReference type="SUPFAM" id="SSF55271">
    <property type="entry name" value="DNA repair protein MutS, domain I"/>
    <property type="match status" value="1"/>
</dbReference>
<evidence type="ECO:0000259" key="2">
    <source>
        <dbReference type="Pfam" id="PF01624"/>
    </source>
</evidence>
<dbReference type="GO" id="GO:0030983">
    <property type="term" value="F:mismatched DNA binding"/>
    <property type="evidence" value="ECO:0007669"/>
    <property type="project" value="InterPro"/>
</dbReference>
<dbReference type="EMBL" id="CAEKDK010000004">
    <property type="protein sequence ID" value="CAB4278762.1"/>
    <property type="molecule type" value="Genomic_DNA"/>
</dbReference>
<sequence>MLVPTPTTLYPPHPIPPSTKSSSKLLEPSSEVPEPSPSSNPHAKFTPLEQQVVDLKKRYPNVLLMVEVGYKYRFFGPYAEIAAKVLGIYAHMDHNFLTTSVPTFWLNVHVRRLVSVGYKVGVERSVGNEGEEIKRGGGHGHIYPKRWDQ</sequence>
<protein>
    <recommendedName>
        <fullName evidence="2">DNA mismatch repair protein MutS-like N-terminal domain-containing protein</fullName>
    </recommendedName>
</protein>
<dbReference type="AlphaFoldDB" id="A0A6J5URV8"/>
<dbReference type="GO" id="GO:0005524">
    <property type="term" value="F:ATP binding"/>
    <property type="evidence" value="ECO:0007669"/>
    <property type="project" value="InterPro"/>
</dbReference>
<name>A0A6J5URV8_PRUAR</name>
<organism evidence="3 4">
    <name type="scientific">Prunus armeniaca</name>
    <name type="common">Apricot</name>
    <name type="synonym">Armeniaca vulgaris</name>
    <dbReference type="NCBI Taxonomy" id="36596"/>
    <lineage>
        <taxon>Eukaryota</taxon>
        <taxon>Viridiplantae</taxon>
        <taxon>Streptophyta</taxon>
        <taxon>Embryophyta</taxon>
        <taxon>Tracheophyta</taxon>
        <taxon>Spermatophyta</taxon>
        <taxon>Magnoliopsida</taxon>
        <taxon>eudicotyledons</taxon>
        <taxon>Gunneridae</taxon>
        <taxon>Pentapetalae</taxon>
        <taxon>rosids</taxon>
        <taxon>fabids</taxon>
        <taxon>Rosales</taxon>
        <taxon>Rosaceae</taxon>
        <taxon>Amygdaloideae</taxon>
        <taxon>Amygdaleae</taxon>
        <taxon>Prunus</taxon>
    </lineage>
</organism>
<dbReference type="InterPro" id="IPR016151">
    <property type="entry name" value="DNA_mismatch_repair_MutS_N"/>
</dbReference>
<feature type="compositionally biased region" description="Low complexity" evidence="1">
    <location>
        <begin position="18"/>
        <end position="39"/>
    </location>
</feature>